<dbReference type="AlphaFoldDB" id="A0A134AF50"/>
<evidence type="ECO:0000313" key="4">
    <source>
        <dbReference type="Proteomes" id="UP000070483"/>
    </source>
</evidence>
<dbReference type="STRING" id="157687.HMPREF3180_01026"/>
<dbReference type="SUPFAM" id="SSF54184">
    <property type="entry name" value="Penicillin-binding protein 2x (pbp-2x), c-terminal domain"/>
    <property type="match status" value="2"/>
</dbReference>
<feature type="domain" description="PASTA" evidence="2">
    <location>
        <begin position="176"/>
        <end position="241"/>
    </location>
</feature>
<dbReference type="RefSeq" id="WP_021745393.1">
    <property type="nucleotide sequence ID" value="NZ_CAUQTG010000063.1"/>
</dbReference>
<organism evidence="3 4">
    <name type="scientific">Leptotrichia wadei</name>
    <dbReference type="NCBI Taxonomy" id="157687"/>
    <lineage>
        <taxon>Bacteria</taxon>
        <taxon>Fusobacteriati</taxon>
        <taxon>Fusobacteriota</taxon>
        <taxon>Fusobacteriia</taxon>
        <taxon>Fusobacteriales</taxon>
        <taxon>Leptotrichiaceae</taxon>
        <taxon>Leptotrichia</taxon>
    </lineage>
</organism>
<evidence type="ECO:0000313" key="3">
    <source>
        <dbReference type="EMBL" id="KXB66342.1"/>
    </source>
</evidence>
<evidence type="ECO:0000256" key="1">
    <source>
        <dbReference type="SAM" id="MobiDB-lite"/>
    </source>
</evidence>
<dbReference type="PROSITE" id="PS51178">
    <property type="entry name" value="PASTA"/>
    <property type="match status" value="3"/>
</dbReference>
<feature type="compositionally biased region" description="Low complexity" evidence="1">
    <location>
        <begin position="295"/>
        <end position="317"/>
    </location>
</feature>
<dbReference type="OrthoDB" id="81654at2"/>
<feature type="domain" description="PASTA" evidence="2">
    <location>
        <begin position="39"/>
        <end position="104"/>
    </location>
</feature>
<evidence type="ECO:0000259" key="2">
    <source>
        <dbReference type="PROSITE" id="PS51178"/>
    </source>
</evidence>
<dbReference type="Proteomes" id="UP000070483">
    <property type="component" value="Unassembled WGS sequence"/>
</dbReference>
<dbReference type="CDD" id="cd06577">
    <property type="entry name" value="PASTA_pknB"/>
    <property type="match status" value="3"/>
</dbReference>
<dbReference type="PATRIC" id="fig|157687.3.peg.1020"/>
<dbReference type="SMART" id="SM00740">
    <property type="entry name" value="PASTA"/>
    <property type="match status" value="3"/>
</dbReference>
<gene>
    <name evidence="3" type="ORF">HMPREF3180_01026</name>
</gene>
<keyword evidence="4" id="KW-1185">Reference proteome</keyword>
<sequence length="326" mass="36034">MATQYKFSYAKTFKTVIVVICLVTLAIFGKDVFERHFFNTRLTVIPDVTGLDKKEAIKYLKEAGLKVKVINSKTEKVPLDTVYNQDPRSGKEVKVNRVVRIWVNNGEDVKVPNIIGLELLEARSRLKGLNIQIETIDYYPSNQKYNTILGVYPKPGTKLEINQKISILVSSQQMIDPSVMPNITGLDLNDARETLKQIGLEIGSVSQTNDPTLPVNTIISTNPAAGTKIQRGQKVSVVVNSGASVKKRARSNEEIINRSRDNINEREIEKTIDDTINQIDNNTPKTPQQNDKQQNNGNTPASPPNNSNSSNGTSNEPNGGGGDDDD</sequence>
<feature type="domain" description="PASTA" evidence="2">
    <location>
        <begin position="105"/>
        <end position="171"/>
    </location>
</feature>
<accession>A0A134AF50</accession>
<protein>
    <submittedName>
        <fullName evidence="3">PASTA domain protein</fullName>
    </submittedName>
</protein>
<proteinExistence type="predicted"/>
<feature type="compositionally biased region" description="Polar residues" evidence="1">
    <location>
        <begin position="274"/>
        <end position="294"/>
    </location>
</feature>
<dbReference type="Pfam" id="PF03793">
    <property type="entry name" value="PASTA"/>
    <property type="match status" value="3"/>
</dbReference>
<comment type="caution">
    <text evidence="3">The sequence shown here is derived from an EMBL/GenBank/DDBJ whole genome shotgun (WGS) entry which is preliminary data.</text>
</comment>
<feature type="region of interest" description="Disordered" evidence="1">
    <location>
        <begin position="266"/>
        <end position="326"/>
    </location>
</feature>
<dbReference type="InterPro" id="IPR005543">
    <property type="entry name" value="PASTA_dom"/>
</dbReference>
<dbReference type="Gene3D" id="3.30.10.20">
    <property type="match status" value="3"/>
</dbReference>
<dbReference type="EMBL" id="LSDD01000078">
    <property type="protein sequence ID" value="KXB66342.1"/>
    <property type="molecule type" value="Genomic_DNA"/>
</dbReference>
<reference evidence="4" key="1">
    <citation type="submission" date="2016-01" db="EMBL/GenBank/DDBJ databases">
        <authorList>
            <person name="Mitreva M."/>
            <person name="Pepin K.H."/>
            <person name="Mihindukulasuriya K.A."/>
            <person name="Fulton R."/>
            <person name="Fronick C."/>
            <person name="O'Laughlin M."/>
            <person name="Miner T."/>
            <person name="Herter B."/>
            <person name="Rosa B.A."/>
            <person name="Cordes M."/>
            <person name="Tomlinson C."/>
            <person name="Wollam A."/>
            <person name="Palsikar V.B."/>
            <person name="Mardis E.R."/>
            <person name="Wilson R.K."/>
        </authorList>
    </citation>
    <scope>NUCLEOTIDE SEQUENCE [LARGE SCALE GENOMIC DNA]</scope>
    <source>
        <strain evidence="4">KA00185</strain>
    </source>
</reference>
<name>A0A134AF50_9FUSO</name>